<protein>
    <submittedName>
        <fullName evidence="3">Uncharacterized protein</fullName>
    </submittedName>
</protein>
<name>A0AAF5PJM8_WUCBA</name>
<feature type="region of interest" description="Disordered" evidence="1">
    <location>
        <begin position="303"/>
        <end position="324"/>
    </location>
</feature>
<evidence type="ECO:0000256" key="1">
    <source>
        <dbReference type="SAM" id="MobiDB-lite"/>
    </source>
</evidence>
<feature type="compositionally biased region" description="Low complexity" evidence="1">
    <location>
        <begin position="304"/>
        <end position="321"/>
    </location>
</feature>
<organism evidence="2 3">
    <name type="scientific">Wuchereria bancrofti</name>
    <dbReference type="NCBI Taxonomy" id="6293"/>
    <lineage>
        <taxon>Eukaryota</taxon>
        <taxon>Metazoa</taxon>
        <taxon>Ecdysozoa</taxon>
        <taxon>Nematoda</taxon>
        <taxon>Chromadorea</taxon>
        <taxon>Rhabditida</taxon>
        <taxon>Spirurina</taxon>
        <taxon>Spiruromorpha</taxon>
        <taxon>Filarioidea</taxon>
        <taxon>Onchocercidae</taxon>
        <taxon>Wuchereria</taxon>
    </lineage>
</organism>
<evidence type="ECO:0000313" key="2">
    <source>
        <dbReference type="Proteomes" id="UP000093561"/>
    </source>
</evidence>
<proteinExistence type="predicted"/>
<evidence type="ECO:0000313" key="3">
    <source>
        <dbReference type="WBParaSite" id="mrna-Wban_01618"/>
    </source>
</evidence>
<accession>A0AAF5PJM8</accession>
<dbReference type="AlphaFoldDB" id="A0AAF5PJM8"/>
<sequence length="338" mass="38327">MSPDDIPSTKNPSLFLSLFLRKKRINRSVTESLDDNKKVTSPSTVRFLANGKTDSNTNVTHTNDHNNLENSEMSMVPSFESASTSLIDEFQLPKLSSFQQQKQQQKPQYEPTKTDFTFIDRNHKRYYKNFHKNYHIKTDDLLSTQSDILSNVRSRSESRSIIEKSPVFPVLSMPKKAYSIGAMNHSDPEYLMEALETLADTQPRVARSIPKHAIIDTSNFAARSLDNCLFDATVYDAMLHDSLKVCEMLQNHLNQCIATARTNCSNGFLEVLTEESDENTETTCNKNQLNNITYHSIANNTLVSSSSSSSNNNNNNNNNNNETLNYTVKSKINFKIEI</sequence>
<reference evidence="2" key="1">
    <citation type="submission" date="2015-03" db="EMBL/GenBank/DDBJ databases">
        <title>Wuchereria bancrofti Genome Sequencing Papua New Guinea Strain.</title>
        <authorList>
            <person name="Small S.T."/>
            <person name="Serre D."/>
            <person name="Zimmerman P.A."/>
        </authorList>
    </citation>
    <scope>NUCLEOTIDE SEQUENCE [LARGE SCALE GENOMIC DNA]</scope>
    <source>
        <strain evidence="2">pt0022</strain>
    </source>
</reference>
<feature type="region of interest" description="Disordered" evidence="1">
    <location>
        <begin position="48"/>
        <end position="68"/>
    </location>
</feature>
<reference evidence="3" key="3">
    <citation type="submission" date="2024-02" db="UniProtKB">
        <authorList>
            <consortium name="WormBaseParasite"/>
        </authorList>
    </citation>
    <scope>IDENTIFICATION</scope>
    <source>
        <strain evidence="3">pt0022</strain>
    </source>
</reference>
<dbReference type="Proteomes" id="UP000093561">
    <property type="component" value="Unassembled WGS sequence"/>
</dbReference>
<reference evidence="2" key="2">
    <citation type="journal article" date="2016" name="Mol. Ecol.">
        <title>Population genomics of the filarial nematode parasite Wuchereria bancrofti from mosquitoes.</title>
        <authorList>
            <person name="Small S.T."/>
            <person name="Reimer L.J."/>
            <person name="Tisch D.J."/>
            <person name="King C.L."/>
            <person name="Christensen B.M."/>
            <person name="Siba P.M."/>
            <person name="Kazura J.W."/>
            <person name="Serre D."/>
            <person name="Zimmerman P.A."/>
        </authorList>
    </citation>
    <scope>NUCLEOTIDE SEQUENCE</scope>
    <source>
        <strain evidence="2">pt0022</strain>
    </source>
</reference>
<dbReference type="WBParaSite" id="mrna-Wban_01618">
    <property type="protein sequence ID" value="mrna-Wban_01618"/>
    <property type="gene ID" value="Wban_01618"/>
</dbReference>